<dbReference type="RefSeq" id="WP_345920366.1">
    <property type="nucleotide sequence ID" value="NZ_JBDIVE010000007.1"/>
</dbReference>
<keyword evidence="1" id="KW-0732">Signal</keyword>
<evidence type="ECO:0000313" key="3">
    <source>
        <dbReference type="Proteomes" id="UP001410394"/>
    </source>
</evidence>
<reference evidence="2 3" key="1">
    <citation type="journal article" date="2018" name="Int. J. Syst. Evol. Microbiol.">
        <title>Uliginosibacterium sediminicola sp. nov., isolated from freshwater sediment.</title>
        <authorList>
            <person name="Hwang W.M."/>
            <person name="Kim S.M."/>
            <person name="Kang K."/>
            <person name="Ahn T.Y."/>
        </authorList>
    </citation>
    <scope>NUCLEOTIDE SEQUENCE [LARGE SCALE GENOMIC DNA]</scope>
    <source>
        <strain evidence="2 3">M1-21</strain>
    </source>
</reference>
<dbReference type="Proteomes" id="UP001410394">
    <property type="component" value="Unassembled WGS sequence"/>
</dbReference>
<feature type="signal peptide" evidence="1">
    <location>
        <begin position="1"/>
        <end position="19"/>
    </location>
</feature>
<keyword evidence="3" id="KW-1185">Reference proteome</keyword>
<evidence type="ECO:0008006" key="4">
    <source>
        <dbReference type="Google" id="ProtNLM"/>
    </source>
</evidence>
<gene>
    <name evidence="2" type="ORF">ABDB84_14020</name>
</gene>
<organism evidence="2 3">
    <name type="scientific">Uliginosibacterium sediminicola</name>
    <dbReference type="NCBI Taxonomy" id="2024550"/>
    <lineage>
        <taxon>Bacteria</taxon>
        <taxon>Pseudomonadati</taxon>
        <taxon>Pseudomonadota</taxon>
        <taxon>Betaproteobacteria</taxon>
        <taxon>Rhodocyclales</taxon>
        <taxon>Zoogloeaceae</taxon>
        <taxon>Uliginosibacterium</taxon>
    </lineage>
</organism>
<comment type="caution">
    <text evidence="2">The sequence shown here is derived from an EMBL/GenBank/DDBJ whole genome shotgun (WGS) entry which is preliminary data.</text>
</comment>
<dbReference type="EMBL" id="JBDIVE010000007">
    <property type="protein sequence ID" value="MEN3069600.1"/>
    <property type="molecule type" value="Genomic_DNA"/>
</dbReference>
<evidence type="ECO:0000256" key="1">
    <source>
        <dbReference type="SAM" id="SignalP"/>
    </source>
</evidence>
<feature type="chain" id="PRO_5045688432" description="DUF4142 domain-containing protein" evidence="1">
    <location>
        <begin position="20"/>
        <end position="234"/>
    </location>
</feature>
<proteinExistence type="predicted"/>
<sequence>MFRYVLTLTLIVASGLSAAADPVTDAMQAAYAPYRAALFKTNGASQAEAQQAISQAQQSWRSLSERFGGKPPAPYDRDAGFGESLAGVTRIYDTAATEIARNDLAAAHETLEAARETLAELRQRNNVVVFSDHMNAYHAQMETVLGKGSALAATADGRFELGLQAGALDYLATRLSAETPANLRANTDFQSLLGAVQTSVRALKDALRTQDAARIQAALTQLKAPYSKLFVRFG</sequence>
<accession>A0ABU9Z0W8</accession>
<name>A0ABU9Z0W8_9RHOO</name>
<protein>
    <recommendedName>
        <fullName evidence="4">DUF4142 domain-containing protein</fullName>
    </recommendedName>
</protein>
<evidence type="ECO:0000313" key="2">
    <source>
        <dbReference type="EMBL" id="MEN3069600.1"/>
    </source>
</evidence>